<dbReference type="GO" id="GO:0016616">
    <property type="term" value="F:oxidoreductase activity, acting on the CH-OH group of donors, NAD or NADP as acceptor"/>
    <property type="evidence" value="ECO:0007669"/>
    <property type="project" value="InterPro"/>
</dbReference>
<accession>A0AAW2ZKJ6</accession>
<dbReference type="CDD" id="cd05283">
    <property type="entry name" value="CAD1"/>
    <property type="match status" value="1"/>
</dbReference>
<dbReference type="SMART" id="SM00829">
    <property type="entry name" value="PKS_ER"/>
    <property type="match status" value="1"/>
</dbReference>
<comment type="similarity">
    <text evidence="5">Belongs to the zinc-containing alcohol dehydrogenase family.</text>
</comment>
<comment type="cofactor">
    <cofactor evidence="1 5">
        <name>Zn(2+)</name>
        <dbReference type="ChEBI" id="CHEBI:29105"/>
    </cofactor>
</comment>
<reference evidence="7 8" key="1">
    <citation type="submission" date="2024-03" db="EMBL/GenBank/DDBJ databases">
        <title>The Acrasis kona genome and developmental transcriptomes reveal deep origins of eukaryotic multicellular pathways.</title>
        <authorList>
            <person name="Sheikh S."/>
            <person name="Fu C.-J."/>
            <person name="Brown M.W."/>
            <person name="Baldauf S.L."/>
        </authorList>
    </citation>
    <scope>NUCLEOTIDE SEQUENCE [LARGE SCALE GENOMIC DNA]</scope>
    <source>
        <strain evidence="7 8">ATCC MYA-3509</strain>
    </source>
</reference>
<dbReference type="Pfam" id="PF08240">
    <property type="entry name" value="ADH_N"/>
    <property type="match status" value="1"/>
</dbReference>
<evidence type="ECO:0000256" key="2">
    <source>
        <dbReference type="ARBA" id="ARBA00022723"/>
    </source>
</evidence>
<evidence type="ECO:0000313" key="8">
    <source>
        <dbReference type="Proteomes" id="UP001431209"/>
    </source>
</evidence>
<dbReference type="AlphaFoldDB" id="A0AAW2ZKJ6"/>
<evidence type="ECO:0000259" key="6">
    <source>
        <dbReference type="SMART" id="SM00829"/>
    </source>
</evidence>
<dbReference type="Gene3D" id="3.40.50.720">
    <property type="entry name" value="NAD(P)-binding Rossmann-like Domain"/>
    <property type="match status" value="1"/>
</dbReference>
<comment type="caution">
    <text evidence="7">The sequence shown here is derived from an EMBL/GenBank/DDBJ whole genome shotgun (WGS) entry which is preliminary data.</text>
</comment>
<dbReference type="FunFam" id="3.40.50.720:FF:000022">
    <property type="entry name" value="Cinnamyl alcohol dehydrogenase"/>
    <property type="match status" value="1"/>
</dbReference>
<dbReference type="GO" id="GO:0008270">
    <property type="term" value="F:zinc ion binding"/>
    <property type="evidence" value="ECO:0007669"/>
    <property type="project" value="InterPro"/>
</dbReference>
<evidence type="ECO:0000313" key="7">
    <source>
        <dbReference type="EMBL" id="KAL0489924.1"/>
    </source>
</evidence>
<evidence type="ECO:0000256" key="1">
    <source>
        <dbReference type="ARBA" id="ARBA00001947"/>
    </source>
</evidence>
<gene>
    <name evidence="7" type="ORF">AKO1_005459</name>
</gene>
<keyword evidence="2 5" id="KW-0479">Metal-binding</keyword>
<dbReference type="InterPro" id="IPR013154">
    <property type="entry name" value="ADH-like_N"/>
</dbReference>
<dbReference type="Proteomes" id="UP001431209">
    <property type="component" value="Unassembled WGS sequence"/>
</dbReference>
<dbReference type="SUPFAM" id="SSF50129">
    <property type="entry name" value="GroES-like"/>
    <property type="match status" value="1"/>
</dbReference>
<dbReference type="InterPro" id="IPR020843">
    <property type="entry name" value="ER"/>
</dbReference>
<dbReference type="Gene3D" id="3.90.180.10">
    <property type="entry name" value="Medium-chain alcohol dehydrogenases, catalytic domain"/>
    <property type="match status" value="1"/>
</dbReference>
<evidence type="ECO:0000256" key="3">
    <source>
        <dbReference type="ARBA" id="ARBA00022833"/>
    </source>
</evidence>
<protein>
    <submittedName>
        <fullName evidence="7">AdhA</fullName>
    </submittedName>
</protein>
<sequence>MSTTTVNAFAVTTSHHFQQVQYDVDTNTLKEYEVFVRIAACGICHTDFTVFGIKGQVPGHEMVGIVEAVGPNSQVSIGQRVGLGWQRNSCHECRSCKKGWENLCSDRKTFRDGYGGYADGVVWDSRFVYVVPDEIKTEHAGPLFCAGATVYSALKHYNKDADEDYRVAVLGIGGLGHLGLQFARAFGWHVTALSGSPNKEQEAKEFGAHDFINTNDPEAVKGALKSFDFILNTVSGDVDWNLYMSMLRPHGKLCIVGIPKNKINVDGLAFIAGSRSLVGSLVASPAENREMLSFVAKHGIRPKTEILPMDSVENVEAAVDKVEKNTARYRVVITTKYFDK</sequence>
<evidence type="ECO:0000256" key="4">
    <source>
        <dbReference type="ARBA" id="ARBA00023002"/>
    </source>
</evidence>
<keyword evidence="4" id="KW-0560">Oxidoreductase</keyword>
<keyword evidence="3 5" id="KW-0862">Zinc</keyword>
<dbReference type="PANTHER" id="PTHR42683">
    <property type="entry name" value="ALDEHYDE REDUCTASE"/>
    <property type="match status" value="1"/>
</dbReference>
<dbReference type="InterPro" id="IPR002328">
    <property type="entry name" value="ADH_Zn_CS"/>
</dbReference>
<dbReference type="Pfam" id="PF00107">
    <property type="entry name" value="ADH_zinc_N"/>
    <property type="match status" value="1"/>
</dbReference>
<proteinExistence type="inferred from homology"/>
<dbReference type="InterPro" id="IPR047109">
    <property type="entry name" value="CAD-like"/>
</dbReference>
<dbReference type="PROSITE" id="PS00059">
    <property type="entry name" value="ADH_ZINC"/>
    <property type="match status" value="1"/>
</dbReference>
<feature type="domain" description="Enoyl reductase (ER)" evidence="6">
    <location>
        <begin position="10"/>
        <end position="333"/>
    </location>
</feature>
<name>A0AAW2ZKJ6_9EUKA</name>
<evidence type="ECO:0000256" key="5">
    <source>
        <dbReference type="RuleBase" id="RU361277"/>
    </source>
</evidence>
<dbReference type="InterPro" id="IPR036291">
    <property type="entry name" value="NAD(P)-bd_dom_sf"/>
</dbReference>
<keyword evidence="8" id="KW-1185">Reference proteome</keyword>
<organism evidence="7 8">
    <name type="scientific">Acrasis kona</name>
    <dbReference type="NCBI Taxonomy" id="1008807"/>
    <lineage>
        <taxon>Eukaryota</taxon>
        <taxon>Discoba</taxon>
        <taxon>Heterolobosea</taxon>
        <taxon>Tetramitia</taxon>
        <taxon>Eutetramitia</taxon>
        <taxon>Acrasidae</taxon>
        <taxon>Acrasis</taxon>
    </lineage>
</organism>
<dbReference type="SUPFAM" id="SSF51735">
    <property type="entry name" value="NAD(P)-binding Rossmann-fold domains"/>
    <property type="match status" value="1"/>
</dbReference>
<dbReference type="EMBL" id="JAOPGA020001618">
    <property type="protein sequence ID" value="KAL0489924.1"/>
    <property type="molecule type" value="Genomic_DNA"/>
</dbReference>
<dbReference type="InterPro" id="IPR013149">
    <property type="entry name" value="ADH-like_C"/>
</dbReference>
<dbReference type="InterPro" id="IPR011032">
    <property type="entry name" value="GroES-like_sf"/>
</dbReference>